<feature type="compositionally biased region" description="Basic and acidic residues" evidence="1">
    <location>
        <begin position="569"/>
        <end position="579"/>
    </location>
</feature>
<feature type="compositionally biased region" description="Polar residues" evidence="1">
    <location>
        <begin position="358"/>
        <end position="371"/>
    </location>
</feature>
<keyword evidence="2" id="KW-0812">Transmembrane</keyword>
<keyword evidence="2" id="KW-0472">Membrane</keyword>
<gene>
    <name evidence="4" type="ORF">BDP55DRAFT_715502</name>
</gene>
<feature type="compositionally biased region" description="Polar residues" evidence="1">
    <location>
        <begin position="539"/>
        <end position="548"/>
    </location>
</feature>
<feature type="chain" id="PRO_5042470674" evidence="3">
    <location>
        <begin position="27"/>
        <end position="579"/>
    </location>
</feature>
<evidence type="ECO:0000256" key="2">
    <source>
        <dbReference type="SAM" id="Phobius"/>
    </source>
</evidence>
<evidence type="ECO:0000256" key="3">
    <source>
        <dbReference type="SAM" id="SignalP"/>
    </source>
</evidence>
<dbReference type="Proteomes" id="UP001224890">
    <property type="component" value="Unassembled WGS sequence"/>
</dbReference>
<keyword evidence="3" id="KW-0732">Signal</keyword>
<accession>A0AAJ0AL10</accession>
<dbReference type="AlphaFoldDB" id="A0AAJ0AL10"/>
<dbReference type="RefSeq" id="XP_060429847.1">
    <property type="nucleotide sequence ID" value="XM_060578310.1"/>
</dbReference>
<evidence type="ECO:0000256" key="1">
    <source>
        <dbReference type="SAM" id="MobiDB-lite"/>
    </source>
</evidence>
<evidence type="ECO:0000313" key="4">
    <source>
        <dbReference type="EMBL" id="KAK1675844.1"/>
    </source>
</evidence>
<feature type="region of interest" description="Disordered" evidence="1">
    <location>
        <begin position="262"/>
        <end position="377"/>
    </location>
</feature>
<reference evidence="4" key="1">
    <citation type="submission" date="2021-06" db="EMBL/GenBank/DDBJ databases">
        <title>Comparative genomics, transcriptomics and evolutionary studies reveal genomic signatures of adaptation to plant cell wall in hemibiotrophic fungi.</title>
        <authorList>
            <consortium name="DOE Joint Genome Institute"/>
            <person name="Baroncelli R."/>
            <person name="Diaz J.F."/>
            <person name="Benocci T."/>
            <person name="Peng M."/>
            <person name="Battaglia E."/>
            <person name="Haridas S."/>
            <person name="Andreopoulos W."/>
            <person name="Labutti K."/>
            <person name="Pangilinan J."/>
            <person name="Floch G.L."/>
            <person name="Makela M.R."/>
            <person name="Henrissat B."/>
            <person name="Grigoriev I.V."/>
            <person name="Crouch J.A."/>
            <person name="De Vries R.P."/>
            <person name="Sukno S.A."/>
            <person name="Thon M.R."/>
        </authorList>
    </citation>
    <scope>NUCLEOTIDE SEQUENCE</scope>
    <source>
        <strain evidence="4">CBS 193.32</strain>
    </source>
</reference>
<feature type="signal peptide" evidence="3">
    <location>
        <begin position="1"/>
        <end position="26"/>
    </location>
</feature>
<keyword evidence="2" id="KW-1133">Transmembrane helix</keyword>
<dbReference type="GeneID" id="85462836"/>
<evidence type="ECO:0000313" key="5">
    <source>
        <dbReference type="Proteomes" id="UP001224890"/>
    </source>
</evidence>
<name>A0AAJ0AL10_9PEZI</name>
<feature type="compositionally biased region" description="Polar residues" evidence="1">
    <location>
        <begin position="294"/>
        <end position="314"/>
    </location>
</feature>
<feature type="compositionally biased region" description="Polar residues" evidence="1">
    <location>
        <begin position="273"/>
        <end position="286"/>
    </location>
</feature>
<protein>
    <submittedName>
        <fullName evidence="4">Uncharacterized protein</fullName>
    </submittedName>
</protein>
<sequence>MHLAAMAKLRFMYLLLVSAVVNPNLASLCRSAVAPSLSSLSDEGCLQTLAATPASQETQSASVGEVVLEEQPQDDIALHQMWTRQNLTLKLIKKYRPPADASLQVTTVTIVRTVILELASRTEVIWAPLQQTLTFINPTLVFETSVVTASQSRDIAARDPENAIASDQAATAELSSADLYYHEGAQLSPHPAPVRRKTLALVDRIPTVTVEITTTIVASGTIVRTVTIFNPVFVSVTQTPTLTTTIFTTTTLPIENTVSSVPAVVPSPPASQKAISSDDAQQTASFINPDPPSFTETTLTASEPQQPSVASSTFGAPESTRVRSLSDTSSSILASSSTPASSISHDTDEGTSARAGPVTSSNPPLRSTSVTDAPPLTETLLPSTERISRPSLGPGAIAGIAVGATFGLTALILLFLCMRRQRSKRRRHLQLSEDDRQMTTSTAGNAIMYRATSHPLTYDGPCQTPQTEGCSSKSSEEEQVRIVIKSTTKNRSMSSVLSALPKVWPRPPGYTGKAYSFSAGGSGETTPREPTGWSVESEYGSSGNQDASRSGGPGEAAAWKGPAAAHPIADGRCETGRIR</sequence>
<feature type="region of interest" description="Disordered" evidence="1">
    <location>
        <begin position="515"/>
        <end position="579"/>
    </location>
</feature>
<feature type="compositionally biased region" description="Low complexity" evidence="1">
    <location>
        <begin position="325"/>
        <end position="344"/>
    </location>
</feature>
<proteinExistence type="predicted"/>
<dbReference type="EMBL" id="JAHMHR010000020">
    <property type="protein sequence ID" value="KAK1675844.1"/>
    <property type="molecule type" value="Genomic_DNA"/>
</dbReference>
<feature type="compositionally biased region" description="Low complexity" evidence="1">
    <location>
        <begin position="555"/>
        <end position="568"/>
    </location>
</feature>
<feature type="transmembrane region" description="Helical" evidence="2">
    <location>
        <begin position="396"/>
        <end position="417"/>
    </location>
</feature>
<organism evidence="4 5">
    <name type="scientific">Colletotrichum godetiae</name>
    <dbReference type="NCBI Taxonomy" id="1209918"/>
    <lineage>
        <taxon>Eukaryota</taxon>
        <taxon>Fungi</taxon>
        <taxon>Dikarya</taxon>
        <taxon>Ascomycota</taxon>
        <taxon>Pezizomycotina</taxon>
        <taxon>Sordariomycetes</taxon>
        <taxon>Hypocreomycetidae</taxon>
        <taxon>Glomerellales</taxon>
        <taxon>Glomerellaceae</taxon>
        <taxon>Colletotrichum</taxon>
        <taxon>Colletotrichum acutatum species complex</taxon>
    </lineage>
</organism>
<keyword evidence="5" id="KW-1185">Reference proteome</keyword>
<comment type="caution">
    <text evidence="4">The sequence shown here is derived from an EMBL/GenBank/DDBJ whole genome shotgun (WGS) entry which is preliminary data.</text>
</comment>